<dbReference type="InterPro" id="IPR011333">
    <property type="entry name" value="SKP1/BTB/POZ_sf"/>
</dbReference>
<feature type="region of interest" description="Disordered" evidence="1">
    <location>
        <begin position="256"/>
        <end position="328"/>
    </location>
</feature>
<feature type="compositionally biased region" description="Low complexity" evidence="1">
    <location>
        <begin position="1"/>
        <end position="21"/>
    </location>
</feature>
<name>A0A4U7AWW1_9PEZI</name>
<protein>
    <recommendedName>
        <fullName evidence="4">BTB domain-containing protein</fullName>
    </recommendedName>
</protein>
<feature type="region of interest" description="Disordered" evidence="1">
    <location>
        <begin position="1"/>
        <end position="22"/>
    </location>
</feature>
<evidence type="ECO:0000313" key="2">
    <source>
        <dbReference type="EMBL" id="TKX21271.1"/>
    </source>
</evidence>
<dbReference type="Gene3D" id="3.30.710.10">
    <property type="entry name" value="Potassium Channel Kv1.1, Chain A"/>
    <property type="match status" value="1"/>
</dbReference>
<gene>
    <name evidence="2" type="ORF">C1H76_6345</name>
</gene>
<feature type="compositionally biased region" description="Polar residues" evidence="1">
    <location>
        <begin position="292"/>
        <end position="309"/>
    </location>
</feature>
<evidence type="ECO:0000313" key="3">
    <source>
        <dbReference type="Proteomes" id="UP000308133"/>
    </source>
</evidence>
<sequence>MDNVDTPTTGGTGPRSTPGSGALTIRPGSGPLALDSALLAADAVTTDRTADFQVNVKVNGERFVMSAKLLCEHSAFFEHHLADFWKSGKPSETIQLHKEESAVFELFADWLSFGDIFTGTERSLDKLSYCILFKAFVLGLTLRTQVFRNDIMDIITAKFEAGHIPDAILPEIAYNGSPPNSPLRRILVDVYAYRGGPAFVTAPGIQKHISSQFLTDLTCALYNLRDKGCSQAPYPFGLENVGCLYHYHGLYGKSDCPGPRIPASSKTKGSHDDGMDDEASSNVGSNRDRSASESQLHMQPETQQPTNVPFLTPVMTRTVDKDTDTYTRDSGIAGMRYRMPTVEEDDEGAHNSMRIEEGTPCPEPTISTTKIKRERFEGQGNGIAAPSAAPAAKKRKLTAAEKKRIQELKSQLATKDAPISLD</sequence>
<dbReference type="Proteomes" id="UP000308133">
    <property type="component" value="Unassembled WGS sequence"/>
</dbReference>
<evidence type="ECO:0008006" key="4">
    <source>
        <dbReference type="Google" id="ProtNLM"/>
    </source>
</evidence>
<accession>A0A4U7AWW1</accession>
<organism evidence="2 3">
    <name type="scientific">Elsinoe australis</name>
    <dbReference type="NCBI Taxonomy" id="40998"/>
    <lineage>
        <taxon>Eukaryota</taxon>
        <taxon>Fungi</taxon>
        <taxon>Dikarya</taxon>
        <taxon>Ascomycota</taxon>
        <taxon>Pezizomycotina</taxon>
        <taxon>Dothideomycetes</taxon>
        <taxon>Dothideomycetidae</taxon>
        <taxon>Myriangiales</taxon>
        <taxon>Elsinoaceae</taxon>
        <taxon>Elsinoe</taxon>
    </lineage>
</organism>
<evidence type="ECO:0000256" key="1">
    <source>
        <dbReference type="SAM" id="MobiDB-lite"/>
    </source>
</evidence>
<proteinExistence type="predicted"/>
<comment type="caution">
    <text evidence="2">The sequence shown here is derived from an EMBL/GenBank/DDBJ whole genome shotgun (WGS) entry which is preliminary data.</text>
</comment>
<dbReference type="EMBL" id="PTQR01000081">
    <property type="protein sequence ID" value="TKX21271.1"/>
    <property type="molecule type" value="Genomic_DNA"/>
</dbReference>
<dbReference type="AlphaFoldDB" id="A0A4U7AWW1"/>
<feature type="compositionally biased region" description="Basic and acidic residues" evidence="1">
    <location>
        <begin position="318"/>
        <end position="327"/>
    </location>
</feature>
<feature type="region of interest" description="Disordered" evidence="1">
    <location>
        <begin position="344"/>
        <end position="398"/>
    </location>
</feature>
<reference evidence="2 3" key="1">
    <citation type="submission" date="2018-02" db="EMBL/GenBank/DDBJ databases">
        <title>Draft genome sequences of Elsinoe sp., causing black scab on jojoba.</title>
        <authorList>
            <person name="Stodart B."/>
            <person name="Jeffress S."/>
            <person name="Ash G."/>
            <person name="Arun Chinnappa K."/>
        </authorList>
    </citation>
    <scope>NUCLEOTIDE SEQUENCE [LARGE SCALE GENOMIC DNA]</scope>
    <source>
        <strain evidence="2 3">Hillstone_2</strain>
    </source>
</reference>